<keyword evidence="14" id="KW-1185">Reference proteome</keyword>
<feature type="transmembrane region" description="Helical" evidence="11">
    <location>
        <begin position="278"/>
        <end position="297"/>
    </location>
</feature>
<dbReference type="AlphaFoldDB" id="A0A0F8VI80"/>
<accession>A0A0F8VI80</accession>
<keyword evidence="3 9" id="KW-0813">Transport</keyword>
<proteinExistence type="inferred from homology"/>
<evidence type="ECO:0000256" key="1">
    <source>
        <dbReference type="ARBA" id="ARBA00004127"/>
    </source>
</evidence>
<keyword evidence="6 11" id="KW-1133">Transmembrane helix</keyword>
<evidence type="ECO:0000256" key="10">
    <source>
        <dbReference type="RuleBase" id="RU004349"/>
    </source>
</evidence>
<gene>
    <name evidence="13" type="ORF">AOCH_005778</name>
</gene>
<evidence type="ECO:0000256" key="9">
    <source>
        <dbReference type="RuleBase" id="RU003484"/>
    </source>
</evidence>
<dbReference type="PROSITE" id="PS00755">
    <property type="entry name" value="SECY_1"/>
    <property type="match status" value="1"/>
</dbReference>
<dbReference type="InterPro" id="IPR002208">
    <property type="entry name" value="SecY/SEC61-alpha"/>
</dbReference>
<dbReference type="GO" id="GO:0015031">
    <property type="term" value="P:protein transport"/>
    <property type="evidence" value="ECO:0007669"/>
    <property type="project" value="UniProtKB-KW"/>
</dbReference>
<comment type="subcellular location">
    <subcellularLocation>
        <location evidence="1">Endomembrane system</location>
        <topology evidence="1">Multi-pass membrane protein</topology>
    </subcellularLocation>
    <subcellularLocation>
        <location evidence="9">Membrane</location>
        <topology evidence="9">Multi-pass membrane protein</topology>
    </subcellularLocation>
</comment>
<feature type="transmembrane region" description="Helical" evidence="11">
    <location>
        <begin position="443"/>
        <end position="463"/>
    </location>
</feature>
<dbReference type="EMBL" id="JYKN01000843">
    <property type="protein sequence ID" value="KKK22811.1"/>
    <property type="molecule type" value="Genomic_DNA"/>
</dbReference>
<dbReference type="GO" id="GO:0012505">
    <property type="term" value="C:endomembrane system"/>
    <property type="evidence" value="ECO:0007669"/>
    <property type="project" value="UniProtKB-SubCell"/>
</dbReference>
<dbReference type="VEuPathDB" id="FungiDB:P175DRAFT_0524143"/>
<evidence type="ECO:0000256" key="5">
    <source>
        <dbReference type="ARBA" id="ARBA00022927"/>
    </source>
</evidence>
<feature type="transmembrane region" description="Helical" evidence="11">
    <location>
        <begin position="405"/>
        <end position="423"/>
    </location>
</feature>
<dbReference type="InterPro" id="IPR030659">
    <property type="entry name" value="SecY_CS"/>
</dbReference>
<comment type="similarity">
    <text evidence="2 10">Belongs to the SecY/SEC61-alpha family.</text>
</comment>
<dbReference type="Pfam" id="PF00344">
    <property type="entry name" value="SecY"/>
    <property type="match status" value="1"/>
</dbReference>
<evidence type="ECO:0000256" key="2">
    <source>
        <dbReference type="ARBA" id="ARBA00005751"/>
    </source>
</evidence>
<evidence type="ECO:0000313" key="14">
    <source>
        <dbReference type="Proteomes" id="UP000034947"/>
    </source>
</evidence>
<evidence type="ECO:0000256" key="7">
    <source>
        <dbReference type="ARBA" id="ARBA00023010"/>
    </source>
</evidence>
<keyword evidence="5 9" id="KW-0653">Protein transport</keyword>
<reference evidence="13 14" key="1">
    <citation type="submission" date="2015-02" db="EMBL/GenBank/DDBJ databases">
        <title>Draft Genome Sequences of Two Closely-Related Aflatoxigenic Aspergillus Species Obtained from the Cote d'Ivoire.</title>
        <authorList>
            <person name="Moore G.G."/>
            <person name="Beltz S.B."/>
            <person name="Mack B.M."/>
        </authorList>
    </citation>
    <scope>NUCLEOTIDE SEQUENCE [LARGE SCALE GENOMIC DNA]</scope>
    <source>
        <strain evidence="13 14">SRRC1432</strain>
    </source>
</reference>
<dbReference type="VEuPathDB" id="FungiDB:P175DRAFT_0516883"/>
<organism evidence="13 14">
    <name type="scientific">Aspergillus ochraceoroseus</name>
    <dbReference type="NCBI Taxonomy" id="138278"/>
    <lineage>
        <taxon>Eukaryota</taxon>
        <taxon>Fungi</taxon>
        <taxon>Dikarya</taxon>
        <taxon>Ascomycota</taxon>
        <taxon>Pezizomycotina</taxon>
        <taxon>Eurotiomycetes</taxon>
        <taxon>Eurotiomycetidae</taxon>
        <taxon>Eurotiales</taxon>
        <taxon>Aspergillaceae</taxon>
        <taxon>Aspergillus</taxon>
        <taxon>Aspergillus subgen. Nidulantes</taxon>
    </lineage>
</organism>
<dbReference type="InterPro" id="IPR011333">
    <property type="entry name" value="SKP1/BTB/POZ_sf"/>
</dbReference>
<keyword evidence="8 11" id="KW-0472">Membrane</keyword>
<dbReference type="PANTHER" id="PTHR10906">
    <property type="entry name" value="SECY/SEC61-ALPHA FAMILY MEMBER"/>
    <property type="match status" value="1"/>
</dbReference>
<dbReference type="InterPro" id="IPR023201">
    <property type="entry name" value="SecY_dom_sf"/>
</dbReference>
<dbReference type="Pfam" id="PF10559">
    <property type="entry name" value="Plug_translocon"/>
    <property type="match status" value="1"/>
</dbReference>
<dbReference type="GO" id="GO:0016020">
    <property type="term" value="C:membrane"/>
    <property type="evidence" value="ECO:0007669"/>
    <property type="project" value="UniProtKB-SubCell"/>
</dbReference>
<evidence type="ECO:0000256" key="8">
    <source>
        <dbReference type="ARBA" id="ARBA00023136"/>
    </source>
</evidence>
<dbReference type="Gene3D" id="1.10.3370.10">
    <property type="entry name" value="SecY subunit domain"/>
    <property type="match status" value="1"/>
</dbReference>
<dbReference type="OrthoDB" id="420669at2759"/>
<dbReference type="Gene3D" id="3.30.710.10">
    <property type="entry name" value="Potassium Channel Kv1.1, Chain A"/>
    <property type="match status" value="1"/>
</dbReference>
<evidence type="ECO:0000259" key="12">
    <source>
        <dbReference type="Pfam" id="PF10559"/>
    </source>
</evidence>
<evidence type="ECO:0000256" key="6">
    <source>
        <dbReference type="ARBA" id="ARBA00022989"/>
    </source>
</evidence>
<evidence type="ECO:0000256" key="11">
    <source>
        <dbReference type="SAM" id="Phobius"/>
    </source>
</evidence>
<evidence type="ECO:0000256" key="3">
    <source>
        <dbReference type="ARBA" id="ARBA00022448"/>
    </source>
</evidence>
<name>A0A0F8VI80_9EURO</name>
<feature type="transmembrane region" description="Helical" evidence="11">
    <location>
        <begin position="303"/>
        <end position="325"/>
    </location>
</feature>
<dbReference type="SUPFAM" id="SSF103491">
    <property type="entry name" value="Preprotein translocase SecY subunit"/>
    <property type="match status" value="1"/>
</dbReference>
<sequence length="506" mass="56613">MPQEASSGVYEMNDDPLPMVKNLVDYLYTLDYNENLRTLNQECPSPISGLQVHARMFALADKYDIKALQVLSSEKYSNMLESSSIGSEFLGSIPDVYTLTPPSVKALRDKVARFARINLENYLQDPSSREVYKRIAIDVPDFLQDLLDLYIMNPLTGFCYRFRFLDLIKPFTPLLPEVAAPETKVPFNQKLMWTGLTLLIFLVMSQMPLYGIVSSDTSDPLYWLRMMLASNRGTLMELGITPIISSGMVFQLLAGTHLIDVNLDLKTDRELYQTAQKLFAIILSFGQACVYVLTGLYGQPSDLGAGICVLLIVQLVVAGLVVILLDELLQKGYGLGSGISLFIATNICESIVWKAFSPTTINTGRGPEFEGAIIALFHLLLTWPDKQRALREAFYRQNLPNVMNLLATLLVFAAVIYLQGFRVEIPVKSSRQRGMRGSYPVRLFYTSNMPIMLQSALCSNIFLISQMLYSRFSDNILVKLLGVWEPREGSAQLYASSGIATTCPLL</sequence>
<keyword evidence="7 9" id="KW-0811">Translocation</keyword>
<feature type="transmembrane region" description="Helical" evidence="11">
    <location>
        <begin position="191"/>
        <end position="213"/>
    </location>
</feature>
<comment type="caution">
    <text evidence="13">The sequence shown here is derived from an EMBL/GenBank/DDBJ whole genome shotgun (WGS) entry which is preliminary data.</text>
</comment>
<dbReference type="InterPro" id="IPR019561">
    <property type="entry name" value="Translocon_Sec61/SecY_plug_dom"/>
</dbReference>
<dbReference type="Proteomes" id="UP000034947">
    <property type="component" value="Unassembled WGS sequence"/>
</dbReference>
<protein>
    <recommendedName>
        <fullName evidence="12">Translocon Sec61/SecY plug domain-containing protein</fullName>
    </recommendedName>
</protein>
<keyword evidence="4 9" id="KW-0812">Transmembrane</keyword>
<feature type="transmembrane region" description="Helical" evidence="11">
    <location>
        <begin position="233"/>
        <end position="258"/>
    </location>
</feature>
<evidence type="ECO:0000313" key="13">
    <source>
        <dbReference type="EMBL" id="KKK22811.1"/>
    </source>
</evidence>
<feature type="domain" description="Translocon Sec61/SecY plug" evidence="12">
    <location>
        <begin position="199"/>
        <end position="233"/>
    </location>
</feature>
<dbReference type="PROSITE" id="PS00756">
    <property type="entry name" value="SECY_2"/>
    <property type="match status" value="1"/>
</dbReference>
<dbReference type="NCBIfam" id="TIGR00967">
    <property type="entry name" value="3a0501s007"/>
    <property type="match status" value="1"/>
</dbReference>
<evidence type="ECO:0000256" key="4">
    <source>
        <dbReference type="ARBA" id="ARBA00022692"/>
    </source>
</evidence>